<evidence type="ECO:0000256" key="2">
    <source>
        <dbReference type="ARBA" id="ARBA00022737"/>
    </source>
</evidence>
<dbReference type="Proteomes" id="UP001176940">
    <property type="component" value="Unassembled WGS sequence"/>
</dbReference>
<dbReference type="PANTHER" id="PTHR44472:SF1">
    <property type="entry name" value="DDB1 AND CUL4 ASSOCIATED FACTOR 4"/>
    <property type="match status" value="1"/>
</dbReference>
<dbReference type="EMBL" id="CAUEEQ010056822">
    <property type="protein sequence ID" value="CAJ0963100.1"/>
    <property type="molecule type" value="Genomic_DNA"/>
</dbReference>
<protein>
    <submittedName>
        <fullName evidence="3">Uncharacterized protein</fullName>
    </submittedName>
</protein>
<evidence type="ECO:0000256" key="1">
    <source>
        <dbReference type="ARBA" id="ARBA00022574"/>
    </source>
</evidence>
<dbReference type="Pfam" id="PF23761">
    <property type="entry name" value="Beta-prop_DCAF4"/>
    <property type="match status" value="1"/>
</dbReference>
<keyword evidence="1" id="KW-0853">WD repeat</keyword>
<feature type="non-terminal residue" evidence="3">
    <location>
        <position position="300"/>
    </location>
</feature>
<gene>
    <name evidence="3" type="ORF">RIMI_LOCUS18532765</name>
</gene>
<organism evidence="3 4">
    <name type="scientific">Ranitomeya imitator</name>
    <name type="common">mimic poison frog</name>
    <dbReference type="NCBI Taxonomy" id="111125"/>
    <lineage>
        <taxon>Eukaryota</taxon>
        <taxon>Metazoa</taxon>
        <taxon>Chordata</taxon>
        <taxon>Craniata</taxon>
        <taxon>Vertebrata</taxon>
        <taxon>Euteleostomi</taxon>
        <taxon>Amphibia</taxon>
        <taxon>Batrachia</taxon>
        <taxon>Anura</taxon>
        <taxon>Neobatrachia</taxon>
        <taxon>Hyloidea</taxon>
        <taxon>Dendrobatidae</taxon>
        <taxon>Dendrobatinae</taxon>
        <taxon>Ranitomeya</taxon>
    </lineage>
</organism>
<keyword evidence="2" id="KW-0677">Repeat</keyword>
<sequence>MPFLTCGAVMVLENQITHLPGFYYDSEKNRYFRLLPGHNNCNPLTTEGIVKRVMEMKRLKHLEEDKNRKKSSRLGCNASLLLRKQQIGLLPSTTYCRQRHLTTASGRAAGNDVIADPCHMIGGRRCIRKIRTVRLFLQQALCLLAGLQLDNASAVPQVSHLASTLSQAPWLSVSLLVAAAYTHGLCPPMNGSEKRILRRMHELKISCMQKKDVSIINPEPLAEDTHNCEFIITDSSGQRLFSVNDLDNGYCKYGLLELNGLWKDIPTVENHETLFFSNQKSFLYQTRALLQNRYLPLHPN</sequence>
<name>A0ABN9MA93_9NEOB</name>
<accession>A0ABN9MA93</accession>
<keyword evidence="4" id="KW-1185">Reference proteome</keyword>
<comment type="caution">
    <text evidence="3">The sequence shown here is derived from an EMBL/GenBank/DDBJ whole genome shotgun (WGS) entry which is preliminary data.</text>
</comment>
<evidence type="ECO:0000313" key="3">
    <source>
        <dbReference type="EMBL" id="CAJ0963100.1"/>
    </source>
</evidence>
<dbReference type="InterPro" id="IPR052254">
    <property type="entry name" value="CUL4-DDB1_E3_ligase_receptor"/>
</dbReference>
<evidence type="ECO:0000313" key="4">
    <source>
        <dbReference type="Proteomes" id="UP001176940"/>
    </source>
</evidence>
<proteinExistence type="predicted"/>
<reference evidence="3" key="1">
    <citation type="submission" date="2023-07" db="EMBL/GenBank/DDBJ databases">
        <authorList>
            <person name="Stuckert A."/>
        </authorList>
    </citation>
    <scope>NUCLEOTIDE SEQUENCE</scope>
</reference>
<dbReference type="PANTHER" id="PTHR44472">
    <property type="entry name" value="DDB1- AND CUL4-ASSOCIATED FACTOR 4-RELATED"/>
    <property type="match status" value="1"/>
</dbReference>